<evidence type="ECO:0000256" key="1">
    <source>
        <dbReference type="SAM" id="Phobius"/>
    </source>
</evidence>
<evidence type="ECO:0000313" key="2">
    <source>
        <dbReference type="EMBL" id="KNH15347.1"/>
    </source>
</evidence>
<feature type="transmembrane region" description="Helical" evidence="1">
    <location>
        <begin position="48"/>
        <end position="68"/>
    </location>
</feature>
<name>A0A0L1LGK8_PSESX</name>
<accession>A0A0L1LGK8</accession>
<reference evidence="2 3" key="1">
    <citation type="submission" date="2015-06" db="EMBL/GenBank/DDBJ databases">
        <authorList>
            <person name="Hoefler B.C."/>
            <person name="Straight P.D."/>
        </authorList>
    </citation>
    <scope>NUCLEOTIDE SEQUENCE [LARGE SCALE GENOMIC DNA]</scope>
    <source>
        <strain evidence="2 3">Riq4</strain>
    </source>
</reference>
<organism evidence="2 3">
    <name type="scientific">Pseudomonas syringae</name>
    <dbReference type="NCBI Taxonomy" id="317"/>
    <lineage>
        <taxon>Bacteria</taxon>
        <taxon>Pseudomonadati</taxon>
        <taxon>Pseudomonadota</taxon>
        <taxon>Gammaproteobacteria</taxon>
        <taxon>Pseudomonadales</taxon>
        <taxon>Pseudomonadaceae</taxon>
        <taxon>Pseudomonas</taxon>
    </lineage>
</organism>
<dbReference type="AlphaFoldDB" id="A0A0L1LGK8"/>
<dbReference type="Proteomes" id="UP000036955">
    <property type="component" value="Unassembled WGS sequence"/>
</dbReference>
<proteinExistence type="predicted"/>
<protein>
    <submittedName>
        <fullName evidence="2">Uncharacterized protein</fullName>
    </submittedName>
</protein>
<sequence length="74" mass="8128">GLRPLAHSGFWTPLVLGLAAFVGAWRLQLGNHASSFDGLSLQRLSEVLLVWGAGWWALAWVSEMLRFAPLNLQA</sequence>
<keyword evidence="1" id="KW-0812">Transmembrane</keyword>
<feature type="non-terminal residue" evidence="2">
    <location>
        <position position="1"/>
    </location>
</feature>
<dbReference type="EMBL" id="LFQK01000127">
    <property type="protein sequence ID" value="KNH15347.1"/>
    <property type="molecule type" value="Genomic_DNA"/>
</dbReference>
<comment type="caution">
    <text evidence="2">The sequence shown here is derived from an EMBL/GenBank/DDBJ whole genome shotgun (WGS) entry which is preliminary data.</text>
</comment>
<feature type="transmembrane region" description="Helical" evidence="1">
    <location>
        <begin position="6"/>
        <end position="27"/>
    </location>
</feature>
<gene>
    <name evidence="2" type="ORF">ACS77_28785</name>
</gene>
<keyword evidence="1" id="KW-0472">Membrane</keyword>
<keyword evidence="1" id="KW-1133">Transmembrane helix</keyword>
<evidence type="ECO:0000313" key="3">
    <source>
        <dbReference type="Proteomes" id="UP000036955"/>
    </source>
</evidence>
<feature type="non-terminal residue" evidence="2">
    <location>
        <position position="74"/>
    </location>
</feature>
<dbReference type="OrthoDB" id="207428at2"/>